<dbReference type="Pfam" id="PF01758">
    <property type="entry name" value="SBF"/>
    <property type="match status" value="1"/>
</dbReference>
<dbReference type="PANTHER" id="PTHR10361:SF28">
    <property type="entry name" value="P3 PROTEIN-RELATED"/>
    <property type="match status" value="1"/>
</dbReference>
<dbReference type="InterPro" id="IPR002657">
    <property type="entry name" value="BilAc:Na_symport/Acr3"/>
</dbReference>
<dbReference type="InterPro" id="IPR004710">
    <property type="entry name" value="Bilac:Na_transpt"/>
</dbReference>
<keyword evidence="3 6" id="KW-0812">Transmembrane</keyword>
<name>A0A1Z5K9R4_FISSO</name>
<feature type="transmembrane region" description="Helical" evidence="6">
    <location>
        <begin position="266"/>
        <end position="283"/>
    </location>
</feature>
<evidence type="ECO:0000313" key="8">
    <source>
        <dbReference type="Proteomes" id="UP000198406"/>
    </source>
</evidence>
<dbReference type="InParanoid" id="A0A1Z5K9R4"/>
<evidence type="ECO:0000256" key="4">
    <source>
        <dbReference type="ARBA" id="ARBA00022989"/>
    </source>
</evidence>
<dbReference type="PANTHER" id="PTHR10361">
    <property type="entry name" value="SODIUM-BILE ACID COTRANSPORTER"/>
    <property type="match status" value="1"/>
</dbReference>
<dbReference type="Proteomes" id="UP000198406">
    <property type="component" value="Unassembled WGS sequence"/>
</dbReference>
<evidence type="ECO:0000256" key="1">
    <source>
        <dbReference type="ARBA" id="ARBA00004141"/>
    </source>
</evidence>
<evidence type="ECO:0000256" key="3">
    <source>
        <dbReference type="ARBA" id="ARBA00022692"/>
    </source>
</evidence>
<evidence type="ECO:0008006" key="9">
    <source>
        <dbReference type="Google" id="ProtNLM"/>
    </source>
</evidence>
<feature type="transmembrane region" description="Helical" evidence="6">
    <location>
        <begin position="38"/>
        <end position="57"/>
    </location>
</feature>
<dbReference type="EMBL" id="BDSP01000193">
    <property type="protein sequence ID" value="GAX23007.1"/>
    <property type="molecule type" value="Genomic_DNA"/>
</dbReference>
<comment type="caution">
    <text evidence="7">The sequence shown here is derived from an EMBL/GenBank/DDBJ whole genome shotgun (WGS) entry which is preliminary data.</text>
</comment>
<dbReference type="AlphaFoldDB" id="A0A1Z5K9R4"/>
<dbReference type="OrthoDB" id="203097at2759"/>
<keyword evidence="4 6" id="KW-1133">Transmembrane helix</keyword>
<organism evidence="7 8">
    <name type="scientific">Fistulifera solaris</name>
    <name type="common">Oleaginous diatom</name>
    <dbReference type="NCBI Taxonomy" id="1519565"/>
    <lineage>
        <taxon>Eukaryota</taxon>
        <taxon>Sar</taxon>
        <taxon>Stramenopiles</taxon>
        <taxon>Ochrophyta</taxon>
        <taxon>Bacillariophyta</taxon>
        <taxon>Bacillariophyceae</taxon>
        <taxon>Bacillariophycidae</taxon>
        <taxon>Naviculales</taxon>
        <taxon>Naviculaceae</taxon>
        <taxon>Fistulifera</taxon>
    </lineage>
</organism>
<feature type="transmembrane region" description="Helical" evidence="6">
    <location>
        <begin position="63"/>
        <end position="82"/>
    </location>
</feature>
<evidence type="ECO:0000313" key="7">
    <source>
        <dbReference type="EMBL" id="GAX23007.1"/>
    </source>
</evidence>
<reference evidence="7 8" key="1">
    <citation type="journal article" date="2015" name="Plant Cell">
        <title>Oil accumulation by the oleaginous diatom Fistulifera solaris as revealed by the genome and transcriptome.</title>
        <authorList>
            <person name="Tanaka T."/>
            <person name="Maeda Y."/>
            <person name="Veluchamy A."/>
            <person name="Tanaka M."/>
            <person name="Abida H."/>
            <person name="Marechal E."/>
            <person name="Bowler C."/>
            <person name="Muto M."/>
            <person name="Sunaga Y."/>
            <person name="Tanaka M."/>
            <person name="Yoshino T."/>
            <person name="Taniguchi T."/>
            <person name="Fukuda Y."/>
            <person name="Nemoto M."/>
            <person name="Matsumoto M."/>
            <person name="Wong P.S."/>
            <person name="Aburatani S."/>
            <person name="Fujibuchi W."/>
        </authorList>
    </citation>
    <scope>NUCLEOTIDE SEQUENCE [LARGE SCALE GENOMIC DNA]</scope>
    <source>
        <strain evidence="7 8">JPCC DA0580</strain>
    </source>
</reference>
<feature type="transmembrane region" description="Helical" evidence="6">
    <location>
        <begin position="200"/>
        <end position="222"/>
    </location>
</feature>
<sequence length="352" mass="37982">MVDLLTIASNLLLFSLVFGMSATVEIRSVRSQLRNYKALATGMFCQFLVLPMLGFIMVKTLTLSHAVGLTLLIVTSSPGGSYSNWFASLFNADLALSVSMTAISTFLSIVMLPVNLLIYTTLAYNDDVVSNLEWAPLLSALALVITAISAGLYCSAKSQSDSFKQMANRLGNASGLCLILFSATMTNSGDADSKIWARDWSFYVAVLIPCVGGVILANIIAASINLKPPERMTVAIECCYQNVGIGTSLALTMFQGVELTEAMGVPFMYGLAEGAVVAIYCIVSWKLGWTKAPADAPFWEVILTSYEVLMDQHEVDQIEVSNASDGKQTKKESVSGHTLNTYFSMDNNEAVV</sequence>
<feature type="transmembrane region" description="Helical" evidence="6">
    <location>
        <begin position="94"/>
        <end position="114"/>
    </location>
</feature>
<protein>
    <recommendedName>
        <fullName evidence="9">Bile acid:Na+ symporter, BASS family</fullName>
    </recommendedName>
</protein>
<comment type="subcellular location">
    <subcellularLocation>
        <location evidence="1">Membrane</location>
        <topology evidence="1">Multi-pass membrane protein</topology>
    </subcellularLocation>
</comment>
<keyword evidence="8" id="KW-1185">Reference proteome</keyword>
<dbReference type="GO" id="GO:0016020">
    <property type="term" value="C:membrane"/>
    <property type="evidence" value="ECO:0007669"/>
    <property type="project" value="UniProtKB-SubCell"/>
</dbReference>
<dbReference type="InterPro" id="IPR038770">
    <property type="entry name" value="Na+/solute_symporter_sf"/>
</dbReference>
<proteinExistence type="inferred from homology"/>
<dbReference type="Gene3D" id="1.20.1530.20">
    <property type="match status" value="1"/>
</dbReference>
<gene>
    <name evidence="7" type="ORF">FisN_15Hh095</name>
</gene>
<feature type="transmembrane region" description="Helical" evidence="6">
    <location>
        <begin position="134"/>
        <end position="154"/>
    </location>
</feature>
<evidence type="ECO:0000256" key="6">
    <source>
        <dbReference type="SAM" id="Phobius"/>
    </source>
</evidence>
<evidence type="ECO:0000256" key="5">
    <source>
        <dbReference type="ARBA" id="ARBA00023136"/>
    </source>
</evidence>
<evidence type="ECO:0000256" key="2">
    <source>
        <dbReference type="ARBA" id="ARBA00006528"/>
    </source>
</evidence>
<feature type="transmembrane region" description="Helical" evidence="6">
    <location>
        <begin position="6"/>
        <end position="26"/>
    </location>
</feature>
<comment type="similarity">
    <text evidence="2">Belongs to the bile acid:sodium symporter (BASS) (TC 2.A.28) family.</text>
</comment>
<accession>A0A1Z5K9R4</accession>
<keyword evidence="5 6" id="KW-0472">Membrane</keyword>